<protein>
    <recommendedName>
        <fullName evidence="2 9">Lysophospholipase</fullName>
        <ecNumber evidence="2 9">3.1.1.5</ecNumber>
    </recommendedName>
</protein>
<feature type="transmembrane region" description="Helical" evidence="10">
    <location>
        <begin position="677"/>
        <end position="697"/>
    </location>
</feature>
<evidence type="ECO:0000256" key="1">
    <source>
        <dbReference type="ARBA" id="ARBA00008780"/>
    </source>
</evidence>
<gene>
    <name evidence="12" type="ORF">PNOK_0536600</name>
</gene>
<dbReference type="GO" id="GO:0004622">
    <property type="term" value="F:phosphatidylcholine lysophospholipase activity"/>
    <property type="evidence" value="ECO:0007669"/>
    <property type="project" value="UniProtKB-EC"/>
</dbReference>
<evidence type="ECO:0000256" key="2">
    <source>
        <dbReference type="ARBA" id="ARBA00013274"/>
    </source>
</evidence>
<evidence type="ECO:0000256" key="9">
    <source>
        <dbReference type="RuleBase" id="RU362103"/>
    </source>
</evidence>
<evidence type="ECO:0000256" key="7">
    <source>
        <dbReference type="ARBA" id="ARBA00023180"/>
    </source>
</evidence>
<proteinExistence type="inferred from homology"/>
<evidence type="ECO:0000313" key="12">
    <source>
        <dbReference type="EMBL" id="PAV18524.1"/>
    </source>
</evidence>
<name>A0A286UGB6_9AGAM</name>
<dbReference type="OrthoDB" id="4084751at2759"/>
<evidence type="ECO:0000256" key="3">
    <source>
        <dbReference type="ARBA" id="ARBA00022729"/>
    </source>
</evidence>
<keyword evidence="13" id="KW-1185">Reference proteome</keyword>
<dbReference type="GO" id="GO:0005829">
    <property type="term" value="C:cytosol"/>
    <property type="evidence" value="ECO:0007669"/>
    <property type="project" value="TreeGrafter"/>
</dbReference>
<organism evidence="12 13">
    <name type="scientific">Pyrrhoderma noxium</name>
    <dbReference type="NCBI Taxonomy" id="2282107"/>
    <lineage>
        <taxon>Eukaryota</taxon>
        <taxon>Fungi</taxon>
        <taxon>Dikarya</taxon>
        <taxon>Basidiomycota</taxon>
        <taxon>Agaricomycotina</taxon>
        <taxon>Agaricomycetes</taxon>
        <taxon>Hymenochaetales</taxon>
        <taxon>Hymenochaetaceae</taxon>
        <taxon>Pyrrhoderma</taxon>
    </lineage>
</organism>
<dbReference type="InterPro" id="IPR002642">
    <property type="entry name" value="LysoPLipase_cat_dom"/>
</dbReference>
<dbReference type="AlphaFoldDB" id="A0A286UGB6"/>
<dbReference type="PANTHER" id="PTHR10728:SF33">
    <property type="entry name" value="LYSOPHOSPHOLIPASE 1-RELATED"/>
    <property type="match status" value="1"/>
</dbReference>
<evidence type="ECO:0000256" key="10">
    <source>
        <dbReference type="SAM" id="Phobius"/>
    </source>
</evidence>
<dbReference type="SUPFAM" id="SSF52151">
    <property type="entry name" value="FabD/lysophospholipase-like"/>
    <property type="match status" value="1"/>
</dbReference>
<keyword evidence="6 8" id="KW-0443">Lipid metabolism</keyword>
<accession>A0A286UGB6</accession>
<dbReference type="SMART" id="SM00022">
    <property type="entry name" value="PLAc"/>
    <property type="match status" value="1"/>
</dbReference>
<reference evidence="12 13" key="1">
    <citation type="journal article" date="2017" name="Mol. Ecol.">
        <title>Comparative and population genomic landscape of Phellinus noxius: A hypervariable fungus causing root rot in trees.</title>
        <authorList>
            <person name="Chung C.L."/>
            <person name="Lee T.J."/>
            <person name="Akiba M."/>
            <person name="Lee H.H."/>
            <person name="Kuo T.H."/>
            <person name="Liu D."/>
            <person name="Ke H.M."/>
            <person name="Yokoi T."/>
            <person name="Roa M.B."/>
            <person name="Lu M.J."/>
            <person name="Chang Y.Y."/>
            <person name="Ann P.J."/>
            <person name="Tsai J.N."/>
            <person name="Chen C.Y."/>
            <person name="Tzean S.S."/>
            <person name="Ota Y."/>
            <person name="Hattori T."/>
            <person name="Sahashi N."/>
            <person name="Liou R.F."/>
            <person name="Kikuchi T."/>
            <person name="Tsai I.J."/>
        </authorList>
    </citation>
    <scope>NUCLEOTIDE SEQUENCE [LARGE SCALE GENOMIC DNA]</scope>
    <source>
        <strain evidence="12 13">FFPRI411160</strain>
    </source>
</reference>
<keyword evidence="3" id="KW-0732">Signal</keyword>
<dbReference type="Gene3D" id="3.40.1090.10">
    <property type="entry name" value="Cytosolic phospholipase A2 catalytic domain"/>
    <property type="match status" value="1"/>
</dbReference>
<dbReference type="GO" id="GO:0046475">
    <property type="term" value="P:glycerophospholipid catabolic process"/>
    <property type="evidence" value="ECO:0007669"/>
    <property type="project" value="TreeGrafter"/>
</dbReference>
<dbReference type="Pfam" id="PF01735">
    <property type="entry name" value="PLA2_B"/>
    <property type="match status" value="1"/>
</dbReference>
<evidence type="ECO:0000256" key="4">
    <source>
        <dbReference type="ARBA" id="ARBA00022801"/>
    </source>
</evidence>
<keyword evidence="4 8" id="KW-0378">Hydrolase</keyword>
<dbReference type="Proteomes" id="UP000217199">
    <property type="component" value="Unassembled WGS sequence"/>
</dbReference>
<sequence length="738" mass="81232">MPTSYHLHLLRRGGSITSLSQTLTVLLYLLSGTSILENKASITTAYAADLGSPTDYAPVTAVQCPDVNATPLVREFTADTQELHPREVEFVQQRESTVVKQAWYDWVGDGDPSGDGQSDLGYDLKQLEAANFSRVGIAFSGGGYRAAQYGAGVLKGLDARDDDSKNAGTGGLLQVATYMSGLSGGSWLTGSMYFNNWPTVDDMIFGNGNDLEGWLLDLDLATPDGDNLFDDENQYFFGSILWSIMAKANTGLDTSITDPWARMISYHFLNGTTRDNFFTNDSAHGAGQFWSHIPNIPAFASYETPFPLITIDSRPANFTNTTILPPEPVVYEVTPFEFGSWDPNLSAMVNLTYVGTHFNNKTPPNDTACVTGFDQAGFVMGSSASLFNQILDFAHNTLQGFSHGDASSLLYILGRQLTEVRTRADDVANWPNPFQSLKPDTFEDSNATWLNLIDGASNEENVPLGTHFVKARKLDVIVAVDASADDSTFLWPNGSSIQFSQQRMTNILKESHQVFPPIPITTDEFIKTGTNQRPTFFGCDPTSPPTFPLLIYLPNSPPVTGEDPASNTGTFQIRYTSKQSQVFIDQVQNNTMSGFVPNSLGSDPNYGKCLQCAAVDRSRMRANITRSDICQKCFDQYCYSSANPPSRDEIVGRKYAFVDPDPQGLSKVTKFLGRNKLAIGLGVGGLVAVVAVAVFFLRRYYKKRDREYKKLAMQAHDTDAPWKAYSDRLGSSFEMERK</sequence>
<keyword evidence="10" id="KW-0812">Transmembrane</keyword>
<evidence type="ECO:0000256" key="6">
    <source>
        <dbReference type="ARBA" id="ARBA00023098"/>
    </source>
</evidence>
<evidence type="ECO:0000256" key="5">
    <source>
        <dbReference type="ARBA" id="ARBA00022963"/>
    </source>
</evidence>
<dbReference type="PANTHER" id="PTHR10728">
    <property type="entry name" value="CYTOSOLIC PHOSPHOLIPASE A2"/>
    <property type="match status" value="1"/>
</dbReference>
<dbReference type="FunCoup" id="A0A286UGB6">
    <property type="interactions" value="199"/>
</dbReference>
<feature type="domain" description="PLA2c" evidence="11">
    <location>
        <begin position="69"/>
        <end position="644"/>
    </location>
</feature>
<comment type="caution">
    <text evidence="12">The sequence shown here is derived from an EMBL/GenBank/DDBJ whole genome shotgun (WGS) entry which is preliminary data.</text>
</comment>
<keyword evidence="10" id="KW-0472">Membrane</keyword>
<dbReference type="EMBL" id="NBII01000005">
    <property type="protein sequence ID" value="PAV18524.1"/>
    <property type="molecule type" value="Genomic_DNA"/>
</dbReference>
<dbReference type="EC" id="3.1.1.5" evidence="2 9"/>
<evidence type="ECO:0000259" key="11">
    <source>
        <dbReference type="PROSITE" id="PS51210"/>
    </source>
</evidence>
<keyword evidence="10" id="KW-1133">Transmembrane helix</keyword>
<dbReference type="STRING" id="2282107.A0A286UGB6"/>
<keyword evidence="7" id="KW-0325">Glycoprotein</keyword>
<dbReference type="InterPro" id="IPR016035">
    <property type="entry name" value="Acyl_Trfase/lysoPLipase"/>
</dbReference>
<dbReference type="PROSITE" id="PS51210">
    <property type="entry name" value="PLA2C"/>
    <property type="match status" value="1"/>
</dbReference>
<comment type="catalytic activity">
    <reaction evidence="9">
        <text>a 1-acyl-sn-glycero-3-phosphocholine + H2O = sn-glycerol 3-phosphocholine + a fatty acid + H(+)</text>
        <dbReference type="Rhea" id="RHEA:15177"/>
        <dbReference type="ChEBI" id="CHEBI:15377"/>
        <dbReference type="ChEBI" id="CHEBI:15378"/>
        <dbReference type="ChEBI" id="CHEBI:16870"/>
        <dbReference type="ChEBI" id="CHEBI:28868"/>
        <dbReference type="ChEBI" id="CHEBI:58168"/>
        <dbReference type="EC" id="3.1.1.5"/>
    </reaction>
</comment>
<keyword evidence="5 8" id="KW-0442">Lipid degradation</keyword>
<dbReference type="GO" id="GO:0004623">
    <property type="term" value="F:phospholipase A2 activity"/>
    <property type="evidence" value="ECO:0007669"/>
    <property type="project" value="TreeGrafter"/>
</dbReference>
<dbReference type="InParanoid" id="A0A286UGB6"/>
<evidence type="ECO:0000256" key="8">
    <source>
        <dbReference type="PROSITE-ProRule" id="PRU00555"/>
    </source>
</evidence>
<evidence type="ECO:0000313" key="13">
    <source>
        <dbReference type="Proteomes" id="UP000217199"/>
    </source>
</evidence>
<comment type="similarity">
    <text evidence="1 9">Belongs to the lysophospholipase family.</text>
</comment>